<dbReference type="EMBL" id="CP007142">
    <property type="protein sequence ID" value="AJQ95027.1"/>
    <property type="molecule type" value="Genomic_DNA"/>
</dbReference>
<dbReference type="SUPFAM" id="SSF51905">
    <property type="entry name" value="FAD/NAD(P)-binding domain"/>
    <property type="match status" value="1"/>
</dbReference>
<keyword evidence="3" id="KW-1185">Reference proteome</keyword>
<dbReference type="PATRIC" id="fig|1445510.3.peg.2957"/>
<protein>
    <submittedName>
        <fullName evidence="2">Putative NAD/FAD-binding protein</fullName>
    </submittedName>
</protein>
<gene>
    <name evidence="2" type="ORF">YC6258_02989</name>
</gene>
<dbReference type="InterPro" id="IPR036188">
    <property type="entry name" value="FAD/NAD-bd_sf"/>
</dbReference>
<name>A0A0C5VK21_9GAMM</name>
<dbReference type="OrthoDB" id="20837at2"/>
<proteinExistence type="predicted"/>
<dbReference type="Gene3D" id="3.50.50.60">
    <property type="entry name" value="FAD/NAD(P)-binding domain"/>
    <property type="match status" value="1"/>
</dbReference>
<dbReference type="RefSeq" id="WP_044617422.1">
    <property type="nucleotide sequence ID" value="NZ_CP007142.1"/>
</dbReference>
<dbReference type="Pfam" id="PF01593">
    <property type="entry name" value="Amino_oxidase"/>
    <property type="match status" value="1"/>
</dbReference>
<dbReference type="PANTHER" id="PTHR42923:SF17">
    <property type="entry name" value="AMINE OXIDASE DOMAIN-CONTAINING PROTEIN"/>
    <property type="match status" value="1"/>
</dbReference>
<dbReference type="InterPro" id="IPR002937">
    <property type="entry name" value="Amino_oxidase"/>
</dbReference>
<evidence type="ECO:0000259" key="1">
    <source>
        <dbReference type="Pfam" id="PF01593"/>
    </source>
</evidence>
<feature type="domain" description="Amine oxidase" evidence="1">
    <location>
        <begin position="17"/>
        <end position="309"/>
    </location>
</feature>
<accession>A0A0C5VK21</accession>
<dbReference type="Gene3D" id="1.10.405.20">
    <property type="match status" value="1"/>
</dbReference>
<dbReference type="AlphaFoldDB" id="A0A0C5VK21"/>
<dbReference type="Proteomes" id="UP000032266">
    <property type="component" value="Chromosome"/>
</dbReference>
<reference evidence="2 3" key="1">
    <citation type="submission" date="2014-01" db="EMBL/GenBank/DDBJ databases">
        <title>Full genme sequencing of cellulolytic bacterium Gynuella sunshinyii YC6258T gen. nov., sp. nov.</title>
        <authorList>
            <person name="Khan H."/>
            <person name="Chung E.J."/>
            <person name="Chung Y.R."/>
        </authorList>
    </citation>
    <scope>NUCLEOTIDE SEQUENCE [LARGE SCALE GENOMIC DNA]</scope>
    <source>
        <strain evidence="2 3">YC6258</strain>
    </source>
</reference>
<dbReference type="GO" id="GO:0016491">
    <property type="term" value="F:oxidoreductase activity"/>
    <property type="evidence" value="ECO:0007669"/>
    <property type="project" value="InterPro"/>
</dbReference>
<dbReference type="PANTHER" id="PTHR42923">
    <property type="entry name" value="PROTOPORPHYRINOGEN OXIDASE"/>
    <property type="match status" value="1"/>
</dbReference>
<sequence>MKIAIIGTGIAGTGIAHLLHHYHDLTIYEKSDSPGGHSRTVTVDIDGGQIPVDTGFIVFNKRNYPLLTALFKQLQVPIAKTNMSFGADIAGGWLQYGTYYKLRGLFAQKRNLFRPTYLRMLADIIRFNRNAHRYIEQETELTLGELLTEMKLGKWFQDYYLLAMGAAIWSTPSQKMLDFPALTFLRFFDNHGLLTVADHPQWYTVIGGSREYVHRITEPFKDQIRLNCAVQAVERQEGFVTVTDQSGHREHYDEVVFACHSDQVLKMLKNPTSAEQDIIGAIKYQANEMILHTDTRFMPARQQAWSSWVYQSSDRGNQNNQVSLSYWMNNLQPLQTETPVIVTLNPAGLPDPVKVLDRHTFEHPVFNSQAVAAQARMDEIQGQDRIWYCGAWQRYGFHEDGLWSAVNVAGKMGIKPRWI</sequence>
<dbReference type="InterPro" id="IPR050464">
    <property type="entry name" value="Zeta_carotene_desat/Oxidored"/>
</dbReference>
<dbReference type="Gene3D" id="3.30.70.1990">
    <property type="match status" value="1"/>
</dbReference>
<dbReference type="KEGG" id="gsn:YC6258_02989"/>
<organism evidence="2 3">
    <name type="scientific">Gynuella sunshinyii YC6258</name>
    <dbReference type="NCBI Taxonomy" id="1445510"/>
    <lineage>
        <taxon>Bacteria</taxon>
        <taxon>Pseudomonadati</taxon>
        <taxon>Pseudomonadota</taxon>
        <taxon>Gammaproteobacteria</taxon>
        <taxon>Oceanospirillales</taxon>
        <taxon>Saccharospirillaceae</taxon>
        <taxon>Gynuella</taxon>
    </lineage>
</organism>
<evidence type="ECO:0000313" key="3">
    <source>
        <dbReference type="Proteomes" id="UP000032266"/>
    </source>
</evidence>
<dbReference type="STRING" id="1445510.YC6258_02989"/>
<dbReference type="HOGENOM" id="CLU_028123_1_0_6"/>
<evidence type="ECO:0000313" key="2">
    <source>
        <dbReference type="EMBL" id="AJQ95027.1"/>
    </source>
</evidence>